<comment type="caution">
    <text evidence="2">The sequence shown here is derived from an EMBL/GenBank/DDBJ whole genome shotgun (WGS) entry which is preliminary data.</text>
</comment>
<evidence type="ECO:0000313" key="3">
    <source>
        <dbReference type="Proteomes" id="UP000246114"/>
    </source>
</evidence>
<dbReference type="InterPro" id="IPR051599">
    <property type="entry name" value="Cell_Envelope_Assoc"/>
</dbReference>
<dbReference type="InterPro" id="IPR014729">
    <property type="entry name" value="Rossmann-like_a/b/a_fold"/>
</dbReference>
<dbReference type="InterPro" id="IPR003848">
    <property type="entry name" value="DUF218"/>
</dbReference>
<dbReference type="Proteomes" id="UP000246114">
    <property type="component" value="Unassembled WGS sequence"/>
</dbReference>
<dbReference type="PANTHER" id="PTHR30336">
    <property type="entry name" value="INNER MEMBRANE PROTEIN, PROBABLE PERMEASE"/>
    <property type="match status" value="1"/>
</dbReference>
<dbReference type="PANTHER" id="PTHR30336:SF4">
    <property type="entry name" value="ENVELOPE BIOGENESIS FACTOR ELYC"/>
    <property type="match status" value="1"/>
</dbReference>
<reference evidence="2 3" key="1">
    <citation type="submission" date="2018-03" db="EMBL/GenBank/DDBJ databases">
        <title>The uncultured portion of the human microbiome is neutrally assembled.</title>
        <authorList>
            <person name="Jeraldo P."/>
            <person name="Boardman L."/>
            <person name="White B.A."/>
            <person name="Nelson H."/>
            <person name="Goldenfeld N."/>
            <person name="Chia N."/>
        </authorList>
    </citation>
    <scope>NUCLEOTIDE SEQUENCE [LARGE SCALE GENOMIC DNA]</scope>
    <source>
        <strain evidence="2">CIM:MAG 903</strain>
    </source>
</reference>
<dbReference type="Gene3D" id="3.40.50.620">
    <property type="entry name" value="HUPs"/>
    <property type="match status" value="1"/>
</dbReference>
<dbReference type="Pfam" id="PF02698">
    <property type="entry name" value="DUF218"/>
    <property type="match status" value="1"/>
</dbReference>
<name>A0A316ME10_9CLOT</name>
<dbReference type="GeneID" id="90545506"/>
<sequence length="254" mass="28954">MKKNFVFIIIGLISIVYYLALNSIMGKVAFSEIFLIIGLGLIIYEILNKKFKFNKSKKYKKPMKILKILMFIVLIVFIGIEGIIIGFGANSDKGTCDYNIILGAGLKGEEMTLSLKERMNKAIEYNKNTNNYIVVTGGRGPGETIPEALAMKRYLVQNGIEEKRVLIEDNARNTMENFKFSKEIIEKNSGKTIDEINIKVITSNYHCFRSSILAKRNGYIKLSFIGNKTNPLLAPTYYTREFFGIFKSFIFDRV</sequence>
<dbReference type="CDD" id="cd06259">
    <property type="entry name" value="YdcF-like"/>
    <property type="match status" value="1"/>
</dbReference>
<dbReference type="GO" id="GO:0000270">
    <property type="term" value="P:peptidoglycan metabolic process"/>
    <property type="evidence" value="ECO:0007669"/>
    <property type="project" value="TreeGrafter"/>
</dbReference>
<dbReference type="GO" id="GO:0043164">
    <property type="term" value="P:Gram-negative-bacterium-type cell wall biogenesis"/>
    <property type="evidence" value="ECO:0007669"/>
    <property type="project" value="TreeGrafter"/>
</dbReference>
<proteinExistence type="predicted"/>
<organism evidence="2 3">
    <name type="scientific">Clostridium cadaveris</name>
    <dbReference type="NCBI Taxonomy" id="1529"/>
    <lineage>
        <taxon>Bacteria</taxon>
        <taxon>Bacillati</taxon>
        <taxon>Bacillota</taxon>
        <taxon>Clostridia</taxon>
        <taxon>Eubacteriales</taxon>
        <taxon>Clostridiaceae</taxon>
        <taxon>Clostridium</taxon>
    </lineage>
</organism>
<dbReference type="RefSeq" id="WP_027639596.1">
    <property type="nucleotide sequence ID" value="NZ_CABMJC010000022.1"/>
</dbReference>
<dbReference type="AlphaFoldDB" id="A0A316ME10"/>
<gene>
    <name evidence="2" type="ORF">DBY38_03050</name>
</gene>
<protein>
    <submittedName>
        <fullName evidence="2">YdcF family protein</fullName>
    </submittedName>
</protein>
<dbReference type="EMBL" id="QAMZ01000018">
    <property type="protein sequence ID" value="PWL54773.1"/>
    <property type="molecule type" value="Genomic_DNA"/>
</dbReference>
<accession>A0A316ME10</accession>
<feature type="domain" description="DUF218" evidence="1">
    <location>
        <begin position="97"/>
        <end position="243"/>
    </location>
</feature>
<dbReference type="GO" id="GO:0005886">
    <property type="term" value="C:plasma membrane"/>
    <property type="evidence" value="ECO:0007669"/>
    <property type="project" value="TreeGrafter"/>
</dbReference>
<evidence type="ECO:0000259" key="1">
    <source>
        <dbReference type="Pfam" id="PF02698"/>
    </source>
</evidence>
<evidence type="ECO:0000313" key="2">
    <source>
        <dbReference type="EMBL" id="PWL54773.1"/>
    </source>
</evidence>